<accession>A0A0N1MQW6</accession>
<dbReference type="EMBL" id="JNOC01000032">
    <property type="protein sequence ID" value="KPH55800.1"/>
    <property type="molecule type" value="Genomic_DNA"/>
</dbReference>
<dbReference type="Proteomes" id="UP000037997">
    <property type="component" value="Unassembled WGS sequence"/>
</dbReference>
<name>A0A0N1MQW6_9HELI</name>
<proteinExistence type="predicted"/>
<organism evidence="1 2">
    <name type="scientific">Helicobacter pullorum</name>
    <dbReference type="NCBI Taxonomy" id="35818"/>
    <lineage>
        <taxon>Bacteria</taxon>
        <taxon>Pseudomonadati</taxon>
        <taxon>Campylobacterota</taxon>
        <taxon>Epsilonproteobacteria</taxon>
        <taxon>Campylobacterales</taxon>
        <taxon>Helicobacteraceae</taxon>
        <taxon>Helicobacter</taxon>
    </lineage>
</organism>
<protein>
    <submittedName>
        <fullName evidence="1">Uncharacterized protein</fullName>
    </submittedName>
</protein>
<dbReference type="PATRIC" id="fig|35818.11.peg.1264"/>
<dbReference type="AlphaFoldDB" id="A0A0N1MQW6"/>
<reference evidence="1 2" key="1">
    <citation type="submission" date="2014-06" db="EMBL/GenBank/DDBJ databases">
        <title>Helicobacter pullorum isolates in fresh chicken meat - phenotypic and genotypic features.</title>
        <authorList>
            <person name="Borges V."/>
            <person name="Santos A."/>
            <person name="Correia C.B."/>
            <person name="Saraiva M."/>
            <person name="Menard A."/>
            <person name="Vieira L."/>
            <person name="Sampaio D.A."/>
            <person name="Gomes J.P."/>
            <person name="Oleastro M."/>
        </authorList>
    </citation>
    <scope>NUCLEOTIDE SEQUENCE [LARGE SCALE GENOMIC DNA]</scope>
    <source>
        <strain evidence="1 2">229334/12</strain>
    </source>
</reference>
<dbReference type="RefSeq" id="WP_005021718.1">
    <property type="nucleotide sequence ID" value="NZ_CABKNZ010000043.1"/>
</dbReference>
<comment type="caution">
    <text evidence="1">The sequence shown here is derived from an EMBL/GenBank/DDBJ whole genome shotgun (WGS) entry which is preliminary data.</text>
</comment>
<evidence type="ECO:0000313" key="1">
    <source>
        <dbReference type="EMBL" id="KPH55800.1"/>
    </source>
</evidence>
<sequence>MKRILFILFTMYFTGCSIIETIKNTDNTELYNQCKIDSWSHFSAEQIEKCTKLAYLLCEKYNPNKALCATQVADTIKWKSLTPSEQQQQKIAEKEKKFEAWFKKKIDKNAVILRSANPIVYKSIIIDCNNNEYITLRGEDYEMFAYLAVKKNGWKYFTSNMLPLYDLSYSYSQNQLNKYKKLADSLFEGTLTKKLESFSFHDMALLYLYIRTTQPYASYKHFSATLILSELFLPKFCVNSSYKFLISNNGL</sequence>
<gene>
    <name evidence="1" type="ORF">HPU229334_06395</name>
</gene>
<evidence type="ECO:0000313" key="2">
    <source>
        <dbReference type="Proteomes" id="UP000037997"/>
    </source>
</evidence>